<dbReference type="FunFam" id="2.70.170.10:FF:000016">
    <property type="entry name" value="Nicotinic acetylcholine receptor subunit"/>
    <property type="match status" value="1"/>
</dbReference>
<dbReference type="SUPFAM" id="SSF90112">
    <property type="entry name" value="Neurotransmitter-gated ion-channel transmembrane pore"/>
    <property type="match status" value="1"/>
</dbReference>
<proteinExistence type="inferred from homology"/>
<name>A0A7M5UYW4_9CNID</name>
<dbReference type="PANTHER" id="PTHR18945">
    <property type="entry name" value="NEUROTRANSMITTER GATED ION CHANNEL"/>
    <property type="match status" value="1"/>
</dbReference>
<evidence type="ECO:0000259" key="7">
    <source>
        <dbReference type="Pfam" id="PF02931"/>
    </source>
</evidence>
<dbReference type="OrthoDB" id="5975154at2759"/>
<keyword evidence="10" id="KW-1185">Reference proteome</keyword>
<feature type="domain" description="Neurotransmitter-gated ion-channel ligand-binding" evidence="7">
    <location>
        <begin position="27"/>
        <end position="240"/>
    </location>
</feature>
<dbReference type="InterPro" id="IPR006201">
    <property type="entry name" value="Neur_channel"/>
</dbReference>
<dbReference type="Gene3D" id="2.70.170.10">
    <property type="entry name" value="Neurotransmitter-gated ion-channel ligand-binding domain"/>
    <property type="match status" value="1"/>
</dbReference>
<dbReference type="PRINTS" id="PR00252">
    <property type="entry name" value="NRIONCHANNEL"/>
</dbReference>
<dbReference type="GeneID" id="136800184"/>
<keyword evidence="5 6" id="KW-0472">Membrane</keyword>
<dbReference type="GO" id="GO:0016020">
    <property type="term" value="C:membrane"/>
    <property type="evidence" value="ECO:0007669"/>
    <property type="project" value="UniProtKB-SubCell"/>
</dbReference>
<keyword evidence="6" id="KW-0732">Signal</keyword>
<dbReference type="GO" id="GO:0004888">
    <property type="term" value="F:transmembrane signaling receptor activity"/>
    <property type="evidence" value="ECO:0007669"/>
    <property type="project" value="InterPro"/>
</dbReference>
<dbReference type="AlphaFoldDB" id="A0A7M5UYW4"/>
<keyword evidence="6" id="KW-0813">Transport</keyword>
<dbReference type="InterPro" id="IPR006202">
    <property type="entry name" value="Neur_chan_lig-bd"/>
</dbReference>
<dbReference type="Pfam" id="PF02932">
    <property type="entry name" value="Neur_chan_memb"/>
    <property type="match status" value="1"/>
</dbReference>
<sequence>MKSQLTFFSIITLLSTTSGAINFDDAESRLHEDLTKGYNTIIRPVKHPSDKIEVKFDLALQQIVEVNEKSESLVVSVFLRQYWTDVKLKWNLSDYGNISSTKFKPDSIWVPDLMLYNNAEKDDNFGGSLDQLPTRVMVNHEGSVTWLAPAIITGKCPMNIRYFPFDTQSCRFKFGSWAYHGDEIDLQAARDENTFDLGSYSEHSEWTIKDAYLKRNVLRYGCCPEPYPDVTVELKLKRKPLFYVLNLLLPMIFIGVLTLLAFFLPAESGERISFAVTLMLALTVFMLIVAEMIPASSESVPMLGIFFTCVMIEMVLMVFAMCYTLNLHFKEPNSENRIGKWTRAIVYNRLAIYLGVRKREKKFANVNGHVKANGHVNGNAGYVKDEVEDVALKENNTVRFKESNHNHDEPDSELESTAARLMKKSIKMAEDKAREEDIEKIIKKELVACAKTFDVLCLIMFAFMFGMILLIYLLNTDV</sequence>
<accession>A0A7M5UYW4</accession>
<evidence type="ECO:0000256" key="2">
    <source>
        <dbReference type="ARBA" id="ARBA00009237"/>
    </source>
</evidence>
<dbReference type="PROSITE" id="PS00236">
    <property type="entry name" value="NEUROTR_ION_CHANNEL"/>
    <property type="match status" value="1"/>
</dbReference>
<dbReference type="InterPro" id="IPR036719">
    <property type="entry name" value="Neuro-gated_channel_TM_sf"/>
</dbReference>
<protein>
    <submittedName>
        <fullName evidence="9">Uncharacterized protein</fullName>
    </submittedName>
</protein>
<dbReference type="CDD" id="cd18997">
    <property type="entry name" value="LGIC_ECD_nAChR"/>
    <property type="match status" value="1"/>
</dbReference>
<keyword evidence="6" id="KW-0407">Ion channel</keyword>
<comment type="similarity">
    <text evidence="2">Belongs to the ligand-gated ion channel (TC 1.A.9) family. Acetylcholine receptor (TC 1.A.9.1) subfamily.</text>
</comment>
<evidence type="ECO:0000256" key="4">
    <source>
        <dbReference type="ARBA" id="ARBA00022989"/>
    </source>
</evidence>
<dbReference type="InterPro" id="IPR006029">
    <property type="entry name" value="Neurotrans-gated_channel_TM"/>
</dbReference>
<keyword evidence="6" id="KW-0406">Ion transport</keyword>
<evidence type="ECO:0000313" key="9">
    <source>
        <dbReference type="EnsemblMetazoa" id="CLYHEMP000530.1"/>
    </source>
</evidence>
<organism evidence="9 10">
    <name type="scientific">Clytia hemisphaerica</name>
    <dbReference type="NCBI Taxonomy" id="252671"/>
    <lineage>
        <taxon>Eukaryota</taxon>
        <taxon>Metazoa</taxon>
        <taxon>Cnidaria</taxon>
        <taxon>Hydrozoa</taxon>
        <taxon>Hydroidolina</taxon>
        <taxon>Leptothecata</taxon>
        <taxon>Obeliida</taxon>
        <taxon>Clytiidae</taxon>
        <taxon>Clytia</taxon>
    </lineage>
</organism>
<dbReference type="EnsemblMetazoa" id="CLYHEMT000530.1">
    <property type="protein sequence ID" value="CLYHEMP000530.1"/>
    <property type="gene ID" value="CLYHEMG000530"/>
</dbReference>
<feature type="transmembrane region" description="Helical" evidence="6">
    <location>
        <begin position="302"/>
        <end position="325"/>
    </location>
</feature>
<dbReference type="FunFam" id="1.20.58.390:FF:000043">
    <property type="entry name" value="AcetylCholine Receptor"/>
    <property type="match status" value="1"/>
</dbReference>
<dbReference type="RefSeq" id="XP_066912903.1">
    <property type="nucleotide sequence ID" value="XM_067056802.1"/>
</dbReference>
<feature type="transmembrane region" description="Helical" evidence="6">
    <location>
        <begin position="241"/>
        <end position="265"/>
    </location>
</feature>
<reference evidence="9" key="1">
    <citation type="submission" date="2021-01" db="UniProtKB">
        <authorList>
            <consortium name="EnsemblMetazoa"/>
        </authorList>
    </citation>
    <scope>IDENTIFICATION</scope>
</reference>
<dbReference type="InterPro" id="IPR018000">
    <property type="entry name" value="Neurotransmitter_ion_chnl_CS"/>
</dbReference>
<feature type="transmembrane region" description="Helical" evidence="6">
    <location>
        <begin position="453"/>
        <end position="474"/>
    </location>
</feature>
<evidence type="ECO:0000256" key="3">
    <source>
        <dbReference type="ARBA" id="ARBA00022692"/>
    </source>
</evidence>
<evidence type="ECO:0000313" key="10">
    <source>
        <dbReference type="Proteomes" id="UP000594262"/>
    </source>
</evidence>
<dbReference type="GO" id="GO:0005230">
    <property type="term" value="F:extracellular ligand-gated monoatomic ion channel activity"/>
    <property type="evidence" value="ECO:0007669"/>
    <property type="project" value="InterPro"/>
</dbReference>
<dbReference type="SUPFAM" id="SSF63712">
    <property type="entry name" value="Nicotinic receptor ligand binding domain-like"/>
    <property type="match status" value="1"/>
</dbReference>
<feature type="signal peptide" evidence="6">
    <location>
        <begin position="1"/>
        <end position="20"/>
    </location>
</feature>
<feature type="transmembrane region" description="Helical" evidence="6">
    <location>
        <begin position="272"/>
        <end position="290"/>
    </location>
</feature>
<evidence type="ECO:0000256" key="6">
    <source>
        <dbReference type="RuleBase" id="RU000687"/>
    </source>
</evidence>
<comment type="subcellular location">
    <subcellularLocation>
        <location evidence="1">Membrane</location>
        <topology evidence="1">Multi-pass membrane protein</topology>
    </subcellularLocation>
</comment>
<dbReference type="Pfam" id="PF02931">
    <property type="entry name" value="Neur_chan_LBD"/>
    <property type="match status" value="1"/>
</dbReference>
<evidence type="ECO:0000256" key="1">
    <source>
        <dbReference type="ARBA" id="ARBA00004141"/>
    </source>
</evidence>
<dbReference type="InterPro" id="IPR038050">
    <property type="entry name" value="Neuro_actylchol_rec"/>
</dbReference>
<dbReference type="InterPro" id="IPR036734">
    <property type="entry name" value="Neur_chan_lig-bd_sf"/>
</dbReference>
<keyword evidence="3 6" id="KW-0812">Transmembrane</keyword>
<evidence type="ECO:0000256" key="5">
    <source>
        <dbReference type="ARBA" id="ARBA00023136"/>
    </source>
</evidence>
<dbReference type="NCBIfam" id="TIGR00860">
    <property type="entry name" value="LIC"/>
    <property type="match status" value="1"/>
</dbReference>
<feature type="domain" description="Neurotransmitter-gated ion-channel transmembrane" evidence="8">
    <location>
        <begin position="248"/>
        <end position="472"/>
    </location>
</feature>
<dbReference type="Gene3D" id="1.20.58.390">
    <property type="entry name" value="Neurotransmitter-gated ion-channel transmembrane domain"/>
    <property type="match status" value="1"/>
</dbReference>
<evidence type="ECO:0000259" key="8">
    <source>
        <dbReference type="Pfam" id="PF02932"/>
    </source>
</evidence>
<dbReference type="CDD" id="cd19051">
    <property type="entry name" value="LGIC_TM_cation"/>
    <property type="match status" value="1"/>
</dbReference>
<keyword evidence="4 6" id="KW-1133">Transmembrane helix</keyword>
<feature type="chain" id="PRO_5029952214" evidence="6">
    <location>
        <begin position="21"/>
        <end position="478"/>
    </location>
</feature>
<dbReference type="Proteomes" id="UP000594262">
    <property type="component" value="Unplaced"/>
</dbReference>